<feature type="compositionally biased region" description="Low complexity" evidence="1">
    <location>
        <begin position="17"/>
        <end position="29"/>
    </location>
</feature>
<feature type="region of interest" description="Disordered" evidence="1">
    <location>
        <begin position="1"/>
        <end position="48"/>
    </location>
</feature>
<dbReference type="AlphaFoldDB" id="A0A550C3E1"/>
<protein>
    <submittedName>
        <fullName evidence="2">Uncharacterized protein</fullName>
    </submittedName>
</protein>
<feature type="compositionally biased region" description="Gly residues" evidence="1">
    <location>
        <begin position="416"/>
        <end position="425"/>
    </location>
</feature>
<evidence type="ECO:0000313" key="2">
    <source>
        <dbReference type="EMBL" id="TRM59298.1"/>
    </source>
</evidence>
<keyword evidence="3" id="KW-1185">Reference proteome</keyword>
<organism evidence="2 3">
    <name type="scientific">Schizophyllum amplum</name>
    <dbReference type="NCBI Taxonomy" id="97359"/>
    <lineage>
        <taxon>Eukaryota</taxon>
        <taxon>Fungi</taxon>
        <taxon>Dikarya</taxon>
        <taxon>Basidiomycota</taxon>
        <taxon>Agaricomycotina</taxon>
        <taxon>Agaricomycetes</taxon>
        <taxon>Agaricomycetidae</taxon>
        <taxon>Agaricales</taxon>
        <taxon>Schizophyllaceae</taxon>
        <taxon>Schizophyllum</taxon>
    </lineage>
</organism>
<dbReference type="STRING" id="97359.A0A550C3E1"/>
<feature type="region of interest" description="Disordered" evidence="1">
    <location>
        <begin position="206"/>
        <end position="245"/>
    </location>
</feature>
<dbReference type="OrthoDB" id="3365519at2759"/>
<feature type="region of interest" description="Disordered" evidence="1">
    <location>
        <begin position="411"/>
        <end position="438"/>
    </location>
</feature>
<accession>A0A550C3E1</accession>
<name>A0A550C3E1_9AGAR</name>
<dbReference type="EMBL" id="VDMD01000029">
    <property type="protein sequence ID" value="TRM59298.1"/>
    <property type="molecule type" value="Genomic_DNA"/>
</dbReference>
<dbReference type="Proteomes" id="UP000320762">
    <property type="component" value="Unassembled WGS sequence"/>
</dbReference>
<reference evidence="2 3" key="1">
    <citation type="journal article" date="2019" name="New Phytol.">
        <title>Comparative genomics reveals unique wood-decay strategies and fruiting body development in the Schizophyllaceae.</title>
        <authorList>
            <person name="Almasi E."/>
            <person name="Sahu N."/>
            <person name="Krizsan K."/>
            <person name="Balint B."/>
            <person name="Kovacs G.M."/>
            <person name="Kiss B."/>
            <person name="Cseklye J."/>
            <person name="Drula E."/>
            <person name="Henrissat B."/>
            <person name="Nagy I."/>
            <person name="Chovatia M."/>
            <person name="Adam C."/>
            <person name="LaButti K."/>
            <person name="Lipzen A."/>
            <person name="Riley R."/>
            <person name="Grigoriev I.V."/>
            <person name="Nagy L.G."/>
        </authorList>
    </citation>
    <scope>NUCLEOTIDE SEQUENCE [LARGE SCALE GENOMIC DNA]</scope>
    <source>
        <strain evidence="2 3">NL-1724</strain>
    </source>
</reference>
<evidence type="ECO:0000256" key="1">
    <source>
        <dbReference type="SAM" id="MobiDB-lite"/>
    </source>
</evidence>
<sequence>MPTPIAEVPMTPPQPEPVQVQQQPSPVSPKDYKAARSQRRGAGLERRPPSFIGDVEVKEVRIPGPFPLHRFLTSDPKLLSAFLEYQSFFDWCGLSRVSKATMSAIARHRPLREVVLERYLRTVGYRRWAWGDADPLSLSLRDLNDYMRGVTFPTYEYARYADAFNQQLRLPAGERDIGLAETVCALRAATRAYNRVVLRLRAQGERQAKEPLPASRPPSPSVMSHGHSTVSGHASSSRGSPVRGSTGFRSPLFTLRRAPLLRVFVPSPEGDWLSDASILECEAELRRAGVMQHMRLGDVAWDIAVGDEGNAGRLIWDGSYLIDLDYTYSPVGDTPRYIPSMAFSPSYFHRVIRTGPSSQNPIVRVDISPWGQEIAANLQLLQDRARTETPQGAYHNVVRWVHRSSFIVRPRRSGGSSVGHGGSSVGHGARPPSSRIPIRGQDGLFVDPGWYGTIVVETEGTNEALADLQERSGPGAFPPRAGGAVKRDVDNRDVFRIVRERSRPGEIWLRTVSTKERIV</sequence>
<gene>
    <name evidence="2" type="ORF">BD626DRAFT_508845</name>
</gene>
<feature type="compositionally biased region" description="Polar residues" evidence="1">
    <location>
        <begin position="226"/>
        <end position="239"/>
    </location>
</feature>
<proteinExistence type="predicted"/>
<comment type="caution">
    <text evidence="2">The sequence shown here is derived from an EMBL/GenBank/DDBJ whole genome shotgun (WGS) entry which is preliminary data.</text>
</comment>
<evidence type="ECO:0000313" key="3">
    <source>
        <dbReference type="Proteomes" id="UP000320762"/>
    </source>
</evidence>